<proteinExistence type="predicted"/>
<evidence type="ECO:0000256" key="1">
    <source>
        <dbReference type="SAM" id="MobiDB-lite"/>
    </source>
</evidence>
<comment type="caution">
    <text evidence="2">The sequence shown here is derived from an EMBL/GenBank/DDBJ whole genome shotgun (WGS) entry which is preliminary data.</text>
</comment>
<evidence type="ECO:0000313" key="2">
    <source>
        <dbReference type="EMBL" id="MFB9681314.1"/>
    </source>
</evidence>
<evidence type="ECO:0000313" key="3">
    <source>
        <dbReference type="Proteomes" id="UP001589610"/>
    </source>
</evidence>
<dbReference type="Proteomes" id="UP001589610">
    <property type="component" value="Unassembled WGS sequence"/>
</dbReference>
<dbReference type="RefSeq" id="WP_344747759.1">
    <property type="nucleotide sequence ID" value="NZ_BAAAWW010000136.1"/>
</dbReference>
<protein>
    <submittedName>
        <fullName evidence="2">Uncharacterized protein</fullName>
    </submittedName>
</protein>
<keyword evidence="3" id="KW-1185">Reference proteome</keyword>
<feature type="region of interest" description="Disordered" evidence="1">
    <location>
        <begin position="62"/>
        <end position="83"/>
    </location>
</feature>
<gene>
    <name evidence="2" type="ORF">ACFFRH_38040</name>
</gene>
<name>A0ABV5TQA6_9ACTN</name>
<dbReference type="EMBL" id="JBHMBS010000031">
    <property type="protein sequence ID" value="MFB9681314.1"/>
    <property type="molecule type" value="Genomic_DNA"/>
</dbReference>
<organism evidence="2 3">
    <name type="scientific">Streptosporangium vulgare</name>
    <dbReference type="NCBI Taxonomy" id="46190"/>
    <lineage>
        <taxon>Bacteria</taxon>
        <taxon>Bacillati</taxon>
        <taxon>Actinomycetota</taxon>
        <taxon>Actinomycetes</taxon>
        <taxon>Streptosporangiales</taxon>
        <taxon>Streptosporangiaceae</taxon>
        <taxon>Streptosporangium</taxon>
    </lineage>
</organism>
<sequence>MTSITQEKSAAMTVVEELRDLALKVKGMPIPAGERAQVFAVLAETVEALAATANDAGSAVYEETPAGGTLGTPDGWLPPAGRAQTSLDEAGRCLVWARDAFNDAVAAVEDMAQEARSEQADDTLNGGHP</sequence>
<accession>A0ABV5TQA6</accession>
<reference evidence="2 3" key="1">
    <citation type="submission" date="2024-09" db="EMBL/GenBank/DDBJ databases">
        <authorList>
            <person name="Sun Q."/>
            <person name="Mori K."/>
        </authorList>
    </citation>
    <scope>NUCLEOTIDE SEQUENCE [LARGE SCALE GENOMIC DNA]</scope>
    <source>
        <strain evidence="2 3">JCM 3028</strain>
    </source>
</reference>